<dbReference type="EMBL" id="AYKH01000007">
    <property type="protein sequence ID" value="ROO28911.1"/>
    <property type="molecule type" value="Genomic_DNA"/>
</dbReference>
<evidence type="ECO:0000256" key="1">
    <source>
        <dbReference type="SAM" id="SignalP"/>
    </source>
</evidence>
<feature type="signal peptide" evidence="1">
    <location>
        <begin position="1"/>
        <end position="21"/>
    </location>
</feature>
<dbReference type="CDD" id="cd14789">
    <property type="entry name" value="Tiki"/>
    <property type="match status" value="1"/>
</dbReference>
<evidence type="ECO:0008006" key="4">
    <source>
        <dbReference type="Google" id="ProtNLM"/>
    </source>
</evidence>
<dbReference type="AlphaFoldDB" id="A0A423PTN0"/>
<gene>
    <name evidence="2" type="ORF">SAOR_04995</name>
</gene>
<protein>
    <recommendedName>
        <fullName evidence="4">Conjugative transfer protein GumN</fullName>
    </recommendedName>
</protein>
<feature type="chain" id="PRO_5019077441" description="Conjugative transfer protein GumN" evidence="1">
    <location>
        <begin position="22"/>
        <end position="289"/>
    </location>
</feature>
<dbReference type="Proteomes" id="UP000283993">
    <property type="component" value="Unassembled WGS sequence"/>
</dbReference>
<reference evidence="2 3" key="1">
    <citation type="submission" date="2013-10" db="EMBL/GenBank/DDBJ databases">
        <title>Salinisphaera orenii MK-B5 Genome Sequencing.</title>
        <authorList>
            <person name="Lai Q."/>
            <person name="Li C."/>
            <person name="Shao Z."/>
        </authorList>
    </citation>
    <scope>NUCLEOTIDE SEQUENCE [LARGE SCALE GENOMIC DNA]</scope>
    <source>
        <strain evidence="2 3">MK-B5</strain>
    </source>
</reference>
<dbReference type="PANTHER" id="PTHR40590:SF1">
    <property type="entry name" value="CYTOPLASMIC PROTEIN"/>
    <property type="match status" value="1"/>
</dbReference>
<dbReference type="RefSeq" id="WP_185015559.1">
    <property type="nucleotide sequence ID" value="NZ_AYKH01000007.1"/>
</dbReference>
<keyword evidence="3" id="KW-1185">Reference proteome</keyword>
<sequence>MRCAGIALLAVIWLTTGSALASPVGLVWRVEGAENHVYLAGSMHMLPPRAYPLPPPYERAYEASERLVLEADQAALQRPQARDALLAAARYDAGDLRSHVGEELYRRTRAVARDQGLSMRRLDGYRPWFVAMAIEMQSYRAAGFRPDLGLDGHFHERALADARPVQPLQAIDAHLAIVTDMPASLSRDQLAITLDSADELAQAPADIYAYWRNGDAAGLAASVAEQADAYPALYDRLIYDRNEAWLPTIERLLSRSGNALVLVGAVHLVGPRGLVERLRASGHTVTRVE</sequence>
<dbReference type="InterPro" id="IPR002816">
    <property type="entry name" value="TraB/PrgY/GumN_fam"/>
</dbReference>
<comment type="caution">
    <text evidence="2">The sequence shown here is derived from an EMBL/GenBank/DDBJ whole genome shotgun (WGS) entry which is preliminary data.</text>
</comment>
<evidence type="ECO:0000313" key="2">
    <source>
        <dbReference type="EMBL" id="ROO28911.1"/>
    </source>
</evidence>
<proteinExistence type="predicted"/>
<dbReference type="PANTHER" id="PTHR40590">
    <property type="entry name" value="CYTOPLASMIC PROTEIN-RELATED"/>
    <property type="match status" value="1"/>
</dbReference>
<dbReference type="Pfam" id="PF01963">
    <property type="entry name" value="TraB_PrgY_gumN"/>
    <property type="match status" value="1"/>
</dbReference>
<keyword evidence="1" id="KW-0732">Signal</keyword>
<name>A0A423PTN0_9GAMM</name>
<evidence type="ECO:0000313" key="3">
    <source>
        <dbReference type="Proteomes" id="UP000283993"/>
    </source>
</evidence>
<dbReference type="InterPro" id="IPR047111">
    <property type="entry name" value="YbaP-like"/>
</dbReference>
<accession>A0A423PTN0</accession>
<organism evidence="2 3">
    <name type="scientific">Salinisphaera orenii MK-B5</name>
    <dbReference type="NCBI Taxonomy" id="856730"/>
    <lineage>
        <taxon>Bacteria</taxon>
        <taxon>Pseudomonadati</taxon>
        <taxon>Pseudomonadota</taxon>
        <taxon>Gammaproteobacteria</taxon>
        <taxon>Salinisphaerales</taxon>
        <taxon>Salinisphaeraceae</taxon>
        <taxon>Salinisphaera</taxon>
    </lineage>
</organism>